<dbReference type="InterPro" id="IPR011990">
    <property type="entry name" value="TPR-like_helical_dom_sf"/>
</dbReference>
<gene>
    <name evidence="1" type="ORF">JOE69_002660</name>
</gene>
<organism evidence="1 2">
    <name type="scientific">Arthrobacter russicus</name>
    <dbReference type="NCBI Taxonomy" id="172040"/>
    <lineage>
        <taxon>Bacteria</taxon>
        <taxon>Bacillati</taxon>
        <taxon>Actinomycetota</taxon>
        <taxon>Actinomycetes</taxon>
        <taxon>Micrococcales</taxon>
        <taxon>Micrococcaceae</taxon>
        <taxon>Arthrobacter</taxon>
    </lineage>
</organism>
<comment type="caution">
    <text evidence="1">The sequence shown here is derived from an EMBL/GenBank/DDBJ whole genome shotgun (WGS) entry which is preliminary data.</text>
</comment>
<dbReference type="Proteomes" id="UP001185069">
    <property type="component" value="Unassembled WGS sequence"/>
</dbReference>
<dbReference type="EMBL" id="JAVDQF010000001">
    <property type="protein sequence ID" value="MDR6270422.1"/>
    <property type="molecule type" value="Genomic_DNA"/>
</dbReference>
<dbReference type="Gene3D" id="1.25.40.10">
    <property type="entry name" value="Tetratricopeptide repeat domain"/>
    <property type="match status" value="1"/>
</dbReference>
<proteinExistence type="predicted"/>
<sequence length="582" mass="60805">MAEAAPSEDTADEMESAEQAAGLWLERAYIAAALLHDPEQAAEAARSAVELADDPLGRAKAGAVLIGTLVELGRDAEASEALKARGQALIRLGKGQLAETERRLGFLLFGRADFGNPQHLELLRTELARAQKFGDPETVTVVGAALAGQVWAAATPEKPGQLEEAVALVRLSIAAAQGLSDPQQTHSVIAWAGCLFSAIDDPAFSRESAQLLDTALNYILDGDSGLPISYLAAALQARAQLHGRAGEFAEAVELADERAQLCLDVGAALEAFEALIFSAALHSKIDQDAVAVQRAAQALSLTGKAVIEPQRAITTHFNLGQYQLWSGDPQSALATLQAVSGQETAFGLPAGARAETLIWRGRAANACQDEDQAKGCWAQAMQLAEQAQLPEATAMAGIDLAQALLAAQDQTVLPVVERALAAARQAGVPQFLVHALDVSGRAKAEFGDVAGLQDLDEAAEFAASHGAEWNVADVLDSKGRALLRLLRVTEAAQTLDAAAGRFAAVGDGLSAAMAQLARARGLAVAEEFEPAYSAYAASVEQLAGLGEPAAMQHQAVSLEFAQLLDEQGFGEAAQAVRRGALR</sequence>
<reference evidence="1 2" key="1">
    <citation type="submission" date="2023-07" db="EMBL/GenBank/DDBJ databases">
        <title>Sequencing the genomes of 1000 actinobacteria strains.</title>
        <authorList>
            <person name="Klenk H.-P."/>
        </authorList>
    </citation>
    <scope>NUCLEOTIDE SEQUENCE [LARGE SCALE GENOMIC DNA]</scope>
    <source>
        <strain evidence="1 2">DSM 14555</strain>
    </source>
</reference>
<accession>A0ABU1JGB3</accession>
<name>A0ABU1JGB3_9MICC</name>
<keyword evidence="2" id="KW-1185">Reference proteome</keyword>
<evidence type="ECO:0000313" key="2">
    <source>
        <dbReference type="Proteomes" id="UP001185069"/>
    </source>
</evidence>
<dbReference type="SUPFAM" id="SSF48452">
    <property type="entry name" value="TPR-like"/>
    <property type="match status" value="1"/>
</dbReference>
<protein>
    <submittedName>
        <fullName evidence="1">Tetratricopeptide (TPR) repeat protein</fullName>
    </submittedName>
</protein>
<dbReference type="RefSeq" id="WP_309799499.1">
    <property type="nucleotide sequence ID" value="NZ_BAAAHY010000007.1"/>
</dbReference>
<evidence type="ECO:0000313" key="1">
    <source>
        <dbReference type="EMBL" id="MDR6270422.1"/>
    </source>
</evidence>